<evidence type="ECO:0000313" key="1">
    <source>
        <dbReference type="EMBL" id="QAY64568.1"/>
    </source>
</evidence>
<dbReference type="InterPro" id="IPR017853">
    <property type="entry name" value="GH"/>
</dbReference>
<dbReference type="RefSeq" id="WP_129205710.1">
    <property type="nucleotide sequence ID" value="NZ_CP035495.1"/>
</dbReference>
<keyword evidence="2" id="KW-1185">Reference proteome</keyword>
<dbReference type="Proteomes" id="UP000291758">
    <property type="component" value="Chromosome"/>
</dbReference>
<evidence type="ECO:0000313" key="2">
    <source>
        <dbReference type="Proteomes" id="UP000291758"/>
    </source>
</evidence>
<dbReference type="OrthoDB" id="188932at2"/>
<organism evidence="1 2">
    <name type="scientific">Xylanimonas allomyrinae</name>
    <dbReference type="NCBI Taxonomy" id="2509459"/>
    <lineage>
        <taxon>Bacteria</taxon>
        <taxon>Bacillati</taxon>
        <taxon>Actinomycetota</taxon>
        <taxon>Actinomycetes</taxon>
        <taxon>Micrococcales</taxon>
        <taxon>Promicromonosporaceae</taxon>
        <taxon>Xylanimonas</taxon>
    </lineage>
</organism>
<name>A0A4P6F2I4_9MICO</name>
<dbReference type="SUPFAM" id="SSF51445">
    <property type="entry name" value="(Trans)glycosidases"/>
    <property type="match status" value="1"/>
</dbReference>
<protein>
    <recommendedName>
        <fullName evidence="3">Sugar-binding cellulase-like protein</fullName>
    </recommendedName>
</protein>
<proteinExistence type="predicted"/>
<evidence type="ECO:0008006" key="3">
    <source>
        <dbReference type="Google" id="ProtNLM"/>
    </source>
</evidence>
<reference evidence="1 2" key="1">
    <citation type="submission" date="2019-01" db="EMBL/GenBank/DDBJ databases">
        <title>Genome sequencing of strain 2JSPR-7.</title>
        <authorList>
            <person name="Heo J."/>
            <person name="Kim S.-J."/>
            <person name="Kim J.-S."/>
            <person name="Hong S.-B."/>
            <person name="Kwon S.-W."/>
        </authorList>
    </citation>
    <scope>NUCLEOTIDE SEQUENCE [LARGE SCALE GENOMIC DNA]</scope>
    <source>
        <strain evidence="1 2">2JSPR-7</strain>
    </source>
</reference>
<dbReference type="Pfam" id="PF12876">
    <property type="entry name" value="Cellulase-like"/>
    <property type="match status" value="1"/>
</dbReference>
<dbReference type="InterPro" id="IPR024778">
    <property type="entry name" value="Put_cellulase"/>
</dbReference>
<accession>A0A4P6F2I4</accession>
<dbReference type="EMBL" id="CP035495">
    <property type="protein sequence ID" value="QAY64568.1"/>
    <property type="molecule type" value="Genomic_DNA"/>
</dbReference>
<dbReference type="KEGG" id="xyl:ET495_16710"/>
<sequence length="440" mass="49439">MSYQPVPIPSHIPEKLTITLWDFSWYTRTGPGEPFEDLDAAFLQSAERGYNTIRICAMPFLLFGTSHGGESASFGPLGGQYAQNVRWYDVKHRVTMNARDHLISLFEAAKRHGFFVIVSSWEYQQSSAFYGDASWFDELMAVDLSNRPAVLARCIADMVDFLASRDLADRIAFVELHNEVQFGFLANALPDGEVQPGFATGGLSNGMDPVLDLKERLTAGLDLFHDRHPGIAVTVNYAGVPAGVMRGIPENIDVAVFHPYVYGVLDEFTARFKLRDESRFSTAVVRPLLRSGAPDYVDWQPPAEDAWRKRATIVGKPEIYVHDWCDVEAVDRYLYERFQNHHYAMLTKLDLWIDVAADFAASRGIPLVFAEGWVGYTPLHSWYEEGPIGAEFCRIAARKSNEIDAWGYIVCSNAAPHHPMWGEAALQRQCNTIFTQGLEA</sequence>
<gene>
    <name evidence="1" type="ORF">ET495_16710</name>
</gene>
<dbReference type="AlphaFoldDB" id="A0A4P6F2I4"/>
<dbReference type="Gene3D" id="3.20.20.80">
    <property type="entry name" value="Glycosidases"/>
    <property type="match status" value="1"/>
</dbReference>